<proteinExistence type="predicted"/>
<dbReference type="Proteomes" id="UP000244773">
    <property type="component" value="Segment"/>
</dbReference>
<feature type="transmembrane region" description="Helical" evidence="1">
    <location>
        <begin position="171"/>
        <end position="189"/>
    </location>
</feature>
<feature type="transmembrane region" description="Helical" evidence="1">
    <location>
        <begin position="12"/>
        <end position="33"/>
    </location>
</feature>
<keyword evidence="1" id="KW-0812">Transmembrane</keyword>
<feature type="transmembrane region" description="Helical" evidence="1">
    <location>
        <begin position="101"/>
        <end position="119"/>
    </location>
</feature>
<keyword evidence="3" id="KW-1185">Reference proteome</keyword>
<evidence type="ECO:0000313" key="3">
    <source>
        <dbReference type="Proteomes" id="UP000244773"/>
    </source>
</evidence>
<feature type="transmembrane region" description="Helical" evidence="1">
    <location>
        <begin position="140"/>
        <end position="159"/>
    </location>
</feature>
<keyword evidence="1" id="KW-0472">Membrane</keyword>
<name>A0A2P0VMQ9_9VIRU</name>
<keyword evidence="1" id="KW-1133">Transmembrane helix</keyword>
<evidence type="ECO:0000256" key="1">
    <source>
        <dbReference type="SAM" id="Phobius"/>
    </source>
</evidence>
<feature type="transmembrane region" description="Helical" evidence="1">
    <location>
        <begin position="45"/>
        <end position="70"/>
    </location>
</feature>
<reference evidence="2" key="1">
    <citation type="journal article" date="2018" name="Virology">
        <title>A giant virus infecting green algae encodes key fermentation genes.</title>
        <authorList>
            <person name="Schvarcz C.R."/>
            <person name="Steward G.F."/>
        </authorList>
    </citation>
    <scope>NUCLEOTIDE SEQUENCE [LARGE SCALE GENOMIC DNA]</scope>
</reference>
<sequence>MSCSSKNQTKELAGGLAFSGIVGVFFGTVVYLAEKFHPGKKWIQPLLNVIASLISYFLDIVFAKVCFQIFSSGKVEIYSFTKEGLIKRFLWFIRSIPTFNFFRYVIIAILDAIVVRKLTTRIEKLADNHNVMTSHKPIRNTIVTVFISFLTFNLYVNILRFQWAYVESTDNLIITILLMLWLSFMLFGAKE</sequence>
<gene>
    <name evidence="2" type="ORF">TetV_068</name>
</gene>
<protein>
    <submittedName>
        <fullName evidence="2">Uncharacterized protein</fullName>
    </submittedName>
</protein>
<accession>A0A2P0VMQ9</accession>
<evidence type="ECO:0000313" key="2">
    <source>
        <dbReference type="EMBL" id="AUF82160.1"/>
    </source>
</evidence>
<dbReference type="EMBL" id="KY322437">
    <property type="protein sequence ID" value="AUF82160.1"/>
    <property type="molecule type" value="Genomic_DNA"/>
</dbReference>
<organism evidence="2">
    <name type="scientific">Tetraselmis virus 1</name>
    <dbReference type="NCBI Taxonomy" id="2060617"/>
    <lineage>
        <taxon>Viruses</taxon>
        <taxon>Varidnaviria</taxon>
        <taxon>Bamfordvirae</taxon>
        <taxon>Nucleocytoviricota</taxon>
        <taxon>Megaviricetes</taxon>
        <taxon>Imitervirales</taxon>
        <taxon>Allomimiviridae</taxon>
        <taxon>Oceanusvirus</taxon>
        <taxon>Oceanusvirus kaneohense</taxon>
    </lineage>
</organism>